<dbReference type="PANTHER" id="PTHR37984:SF5">
    <property type="entry name" value="PROTEIN NYNRIN-LIKE"/>
    <property type="match status" value="1"/>
</dbReference>
<dbReference type="InterPro" id="IPR050951">
    <property type="entry name" value="Retrovirus_Pol_polyprotein"/>
</dbReference>
<dbReference type="Gene3D" id="3.30.70.270">
    <property type="match status" value="1"/>
</dbReference>
<accession>A0ABQ5AY44</accession>
<proteinExistence type="predicted"/>
<name>A0ABQ5AY44_9ASTR</name>
<reference evidence="1" key="2">
    <citation type="submission" date="2022-01" db="EMBL/GenBank/DDBJ databases">
        <authorList>
            <person name="Yamashiro T."/>
            <person name="Shiraishi A."/>
            <person name="Satake H."/>
            <person name="Nakayama K."/>
        </authorList>
    </citation>
    <scope>NUCLEOTIDE SEQUENCE</scope>
</reference>
<evidence type="ECO:0000313" key="1">
    <source>
        <dbReference type="EMBL" id="GJT06198.1"/>
    </source>
</evidence>
<dbReference type="SUPFAM" id="SSF56672">
    <property type="entry name" value="DNA/RNA polymerases"/>
    <property type="match status" value="1"/>
</dbReference>
<evidence type="ECO:0000313" key="2">
    <source>
        <dbReference type="Proteomes" id="UP001151760"/>
    </source>
</evidence>
<protein>
    <submittedName>
        <fullName evidence="1">Uncharacterized protein</fullName>
    </submittedName>
</protein>
<dbReference type="EMBL" id="BQNB010012648">
    <property type="protein sequence ID" value="GJT06198.1"/>
    <property type="molecule type" value="Genomic_DNA"/>
</dbReference>
<gene>
    <name evidence="1" type="ORF">Tco_0840660</name>
</gene>
<sequence length="248" mass="28403">MDPAKVEAITKWPRPTSVTEVRSFLGLAGYYRRFVDGFSRLALPLTKLMRKDQKDDGEIWAIIQNLDNRLEFKLDSDGILWQALLCVPKNTHFGGFDDRRSSSPFQSSGEFPSKNRFRSTPVLPLAIGSDRDPRFTSRIWKGLQERMGNPGSSSYGFSSRDRRTSERTFTDTEGHVTFKWHLNGQEIGTTTICLVEFAVKITVGHASQCAPFEIYRRKSRAPICWDHWEKLKEAQTRQKSYADNIADC</sequence>
<comment type="caution">
    <text evidence="1">The sequence shown here is derived from an EMBL/GenBank/DDBJ whole genome shotgun (WGS) entry which is preliminary data.</text>
</comment>
<reference evidence="1" key="1">
    <citation type="journal article" date="2022" name="Int. J. Mol. Sci.">
        <title>Draft Genome of Tanacetum Coccineum: Genomic Comparison of Closely Related Tanacetum-Family Plants.</title>
        <authorList>
            <person name="Yamashiro T."/>
            <person name="Shiraishi A."/>
            <person name="Nakayama K."/>
            <person name="Satake H."/>
        </authorList>
    </citation>
    <scope>NUCLEOTIDE SEQUENCE</scope>
</reference>
<organism evidence="1 2">
    <name type="scientific">Tanacetum coccineum</name>
    <dbReference type="NCBI Taxonomy" id="301880"/>
    <lineage>
        <taxon>Eukaryota</taxon>
        <taxon>Viridiplantae</taxon>
        <taxon>Streptophyta</taxon>
        <taxon>Embryophyta</taxon>
        <taxon>Tracheophyta</taxon>
        <taxon>Spermatophyta</taxon>
        <taxon>Magnoliopsida</taxon>
        <taxon>eudicotyledons</taxon>
        <taxon>Gunneridae</taxon>
        <taxon>Pentapetalae</taxon>
        <taxon>asterids</taxon>
        <taxon>campanulids</taxon>
        <taxon>Asterales</taxon>
        <taxon>Asteraceae</taxon>
        <taxon>Asteroideae</taxon>
        <taxon>Anthemideae</taxon>
        <taxon>Anthemidinae</taxon>
        <taxon>Tanacetum</taxon>
    </lineage>
</organism>
<dbReference type="InterPro" id="IPR043502">
    <property type="entry name" value="DNA/RNA_pol_sf"/>
</dbReference>
<dbReference type="InterPro" id="IPR043128">
    <property type="entry name" value="Rev_trsase/Diguanyl_cyclase"/>
</dbReference>
<keyword evidence="2" id="KW-1185">Reference proteome</keyword>
<dbReference type="Proteomes" id="UP001151760">
    <property type="component" value="Unassembled WGS sequence"/>
</dbReference>
<dbReference type="PANTHER" id="PTHR37984">
    <property type="entry name" value="PROTEIN CBG26694"/>
    <property type="match status" value="1"/>
</dbReference>